<evidence type="ECO:0000313" key="2">
    <source>
        <dbReference type="EMBL" id="MEX3528057.1"/>
    </source>
</evidence>
<dbReference type="EMBL" id="JABAGA010000002">
    <property type="protein sequence ID" value="NMF08949.1"/>
    <property type="molecule type" value="Genomic_DNA"/>
</dbReference>
<protein>
    <submittedName>
        <fullName evidence="3">NAD(P)H-dependent oxidoreductase</fullName>
        <ecNumber evidence="2">1.-.-.-</ecNumber>
    </submittedName>
</protein>
<evidence type="ECO:0000259" key="1">
    <source>
        <dbReference type="Pfam" id="PF03358"/>
    </source>
</evidence>
<evidence type="ECO:0000313" key="5">
    <source>
        <dbReference type="Proteomes" id="UP001558353"/>
    </source>
</evidence>
<evidence type="ECO:0000313" key="4">
    <source>
        <dbReference type="Proteomes" id="UP000589552"/>
    </source>
</evidence>
<dbReference type="InterPro" id="IPR029039">
    <property type="entry name" value="Flavoprotein-like_sf"/>
</dbReference>
<reference evidence="3 4" key="1">
    <citation type="submission" date="2020-04" db="EMBL/GenBank/DDBJ databases">
        <authorList>
            <person name="Hitch T.C.A."/>
            <person name="Wylensek D."/>
            <person name="Clavel T."/>
        </authorList>
    </citation>
    <scope>NUCLEOTIDE SEQUENCE [LARGE SCALE GENOMIC DNA]</scope>
    <source>
        <strain evidence="3 4">BL-383-APC-2I</strain>
    </source>
</reference>
<dbReference type="InterPro" id="IPR050712">
    <property type="entry name" value="NAD(P)H-dep_reductase"/>
</dbReference>
<dbReference type="SUPFAM" id="SSF52218">
    <property type="entry name" value="Flavoproteins"/>
    <property type="match status" value="1"/>
</dbReference>
<dbReference type="GO" id="GO:0005829">
    <property type="term" value="C:cytosol"/>
    <property type="evidence" value="ECO:0007669"/>
    <property type="project" value="TreeGrafter"/>
</dbReference>
<evidence type="ECO:0000313" key="3">
    <source>
        <dbReference type="EMBL" id="NMF08949.1"/>
    </source>
</evidence>
<dbReference type="EMBL" id="JAYWMA010000002">
    <property type="protein sequence ID" value="MEX3528057.1"/>
    <property type="molecule type" value="Genomic_DNA"/>
</dbReference>
<dbReference type="Pfam" id="PF03358">
    <property type="entry name" value="FMN_red"/>
    <property type="match status" value="1"/>
</dbReference>
<accession>A0A0M2XL80</accession>
<comment type="caution">
    <text evidence="3">The sequence shown here is derived from an EMBL/GenBank/DDBJ whole genome shotgun (WGS) entry which is preliminary data.</text>
</comment>
<dbReference type="Proteomes" id="UP001558353">
    <property type="component" value="Unassembled WGS sequence"/>
</dbReference>
<dbReference type="EC" id="1.-.-.-" evidence="2"/>
<proteinExistence type="predicted"/>
<dbReference type="GeneID" id="95321322"/>
<dbReference type="GO" id="GO:0010181">
    <property type="term" value="F:FMN binding"/>
    <property type="evidence" value="ECO:0007669"/>
    <property type="project" value="TreeGrafter"/>
</dbReference>
<organism evidence="3 4">
    <name type="scientific">Corynebacterium xerosis</name>
    <dbReference type="NCBI Taxonomy" id="1725"/>
    <lineage>
        <taxon>Bacteria</taxon>
        <taxon>Bacillati</taxon>
        <taxon>Actinomycetota</taxon>
        <taxon>Actinomycetes</taxon>
        <taxon>Mycobacteriales</taxon>
        <taxon>Corynebacteriaceae</taxon>
        <taxon>Corynebacterium</taxon>
    </lineage>
</organism>
<gene>
    <name evidence="3" type="ORF">HF852_04930</name>
    <name evidence="2" type="ORF">VVR64_03090</name>
</gene>
<dbReference type="PANTHER" id="PTHR30543:SF21">
    <property type="entry name" value="NAD(P)H-DEPENDENT FMN REDUCTASE LOT6"/>
    <property type="match status" value="1"/>
</dbReference>
<dbReference type="InterPro" id="IPR005025">
    <property type="entry name" value="FMN_Rdtase-like_dom"/>
</dbReference>
<sequence length="197" mass="21240">MSNYVIFLGSLRKESTNRQLAEAFIHHLPEGDTAAVFERLRDVPFYDQDLDVPGQEPDAARELREAVRDADGLVIITPEYNHTAPAVITNAIDWCSRPMGSGVLMGKPSLVMGFTPGPRALVGATAVLREALETVQAKCVATDYTWGDAYTLLDGRHPKDVDEVVGILNKAQAELAKLADATPDRVDPRAGGGIGAE</sequence>
<dbReference type="GO" id="GO:0016491">
    <property type="term" value="F:oxidoreductase activity"/>
    <property type="evidence" value="ECO:0007669"/>
    <property type="project" value="UniProtKB-KW"/>
</dbReference>
<name>A0A0M2XL80_9CORY</name>
<dbReference type="PANTHER" id="PTHR30543">
    <property type="entry name" value="CHROMATE REDUCTASE"/>
    <property type="match status" value="1"/>
</dbReference>
<reference evidence="2" key="3">
    <citation type="submission" date="2024-01" db="EMBL/GenBank/DDBJ databases">
        <authorList>
            <person name="De La Cruz K.F."/>
            <person name="Townsend E.C."/>
            <person name="Salamzade R."/>
            <person name="Kalan L.R."/>
        </authorList>
    </citation>
    <scope>NUCLEOTIDE SEQUENCE</scope>
    <source>
        <strain evidence="2">LK2569</strain>
    </source>
</reference>
<dbReference type="AlphaFoldDB" id="A0A0M2XL80"/>
<reference evidence="2 5" key="2">
    <citation type="journal article" date="2024" name="Fungal Genet. Biol.">
        <title>The porcine skin microbiome exhibits broad fungal antagonism.</title>
        <authorList>
            <person name="De La Cruz K.F."/>
            <person name="Townsend E.C."/>
            <person name="Alex Cheong J.Z."/>
            <person name="Salamzade R."/>
            <person name="Liu A."/>
            <person name="Sandstrom S."/>
            <person name="Davila E."/>
            <person name="Huang L."/>
            <person name="Xu K.H."/>
            <person name="Wu S.Y."/>
            <person name="Meudt J.J."/>
            <person name="Shanmuganayagam D."/>
            <person name="Gibson A.L.F."/>
            <person name="Kalan L.R."/>
        </authorList>
    </citation>
    <scope>NUCLEOTIDE SEQUENCE [LARGE SCALE GENOMIC DNA]</scope>
    <source>
        <strain evidence="2 5">LK2569</strain>
    </source>
</reference>
<dbReference type="OrthoDB" id="9812295at2"/>
<feature type="domain" description="NADPH-dependent FMN reductase-like" evidence="1">
    <location>
        <begin position="5"/>
        <end position="143"/>
    </location>
</feature>
<dbReference type="Gene3D" id="3.40.50.360">
    <property type="match status" value="1"/>
</dbReference>
<dbReference type="RefSeq" id="WP_046650052.1">
    <property type="nucleotide sequence ID" value="NZ_JABAGA010000002.1"/>
</dbReference>
<keyword evidence="2" id="KW-0560">Oxidoreductase</keyword>
<dbReference type="Proteomes" id="UP000589552">
    <property type="component" value="Unassembled WGS sequence"/>
</dbReference>
<keyword evidence="5" id="KW-1185">Reference proteome</keyword>